<feature type="compositionally biased region" description="Basic and acidic residues" evidence="1">
    <location>
        <begin position="317"/>
        <end position="326"/>
    </location>
</feature>
<evidence type="ECO:0000313" key="4">
    <source>
        <dbReference type="Proteomes" id="UP001162131"/>
    </source>
</evidence>
<dbReference type="EMBL" id="CAJZBQ010000029">
    <property type="protein sequence ID" value="CAG9321733.1"/>
    <property type="molecule type" value="Genomic_DNA"/>
</dbReference>
<dbReference type="Proteomes" id="UP001162131">
    <property type="component" value="Unassembled WGS sequence"/>
</dbReference>
<feature type="compositionally biased region" description="Basic and acidic residues" evidence="1">
    <location>
        <begin position="219"/>
        <end position="233"/>
    </location>
</feature>
<evidence type="ECO:0000256" key="1">
    <source>
        <dbReference type="SAM" id="MobiDB-lite"/>
    </source>
</evidence>
<feature type="region of interest" description="Disordered" evidence="1">
    <location>
        <begin position="286"/>
        <end position="327"/>
    </location>
</feature>
<feature type="region of interest" description="Disordered" evidence="1">
    <location>
        <begin position="194"/>
        <end position="249"/>
    </location>
</feature>
<name>A0AAU9JCJ2_9CILI</name>
<dbReference type="PROSITE" id="PS51335">
    <property type="entry name" value="ELMO"/>
    <property type="match status" value="1"/>
</dbReference>
<feature type="compositionally biased region" description="Basic and acidic residues" evidence="1">
    <location>
        <begin position="120"/>
        <end position="135"/>
    </location>
</feature>
<feature type="region of interest" description="Disordered" evidence="1">
    <location>
        <begin position="1"/>
        <end position="96"/>
    </location>
</feature>
<feature type="domain" description="ELMO" evidence="2">
    <location>
        <begin position="575"/>
        <end position="729"/>
    </location>
</feature>
<comment type="caution">
    <text evidence="3">The sequence shown here is derived from an EMBL/GenBank/DDBJ whole genome shotgun (WGS) entry which is preliminary data.</text>
</comment>
<accession>A0AAU9JCJ2</accession>
<dbReference type="InterPro" id="IPR006816">
    <property type="entry name" value="ELMO_dom"/>
</dbReference>
<gene>
    <name evidence="3" type="ORF">BSTOLATCC_MIC29644</name>
</gene>
<sequence>MDPAFNQDMDAKPVQKSEISVDSISVEMGSPNFQGKFLAPLPIQENQEKEQILENGDEGSDSSDSSYSDSQAELGQLNNGSNLKNDCTIQPPPSLENSLKQLKFDSFKIKKSISVEKNPLKSDSVKKYDSSREKSSSSSGSAVFDSPSSKNQFSIKKENLLEKKDNIKLYESSAENQANIFKFGMSKIATNPNSDFKIISNSPKELSGEKNSKNQFSRFDTEPAKKRSPKIEIPEELPQEINVSKKKESSDKLKIPETLLEDVKVYIDEGKDEIASNIQEKQPILPKENEKAYYPGPISHIENPKKHLVPGEDLDESSNKGEKKDVLSSSKAFHARFQRNREDDKLFLSQKGIAKKPIIDVKEQVSSREQAKDIYDFKTFGPDLAPSPENIGSGSNSGGSHTGVHTPVYGIMNSNIFGGNLSSNRENLQPNVFIGQEMVDSFSEQSSYKSLQSNGGSKKNFQRSFEIDTNRNSIENELGIDLMSSRHNELIDLLNRSRSLSNCEKITVFMQALQDFQQQPLPQIQNQPQKKPGILNKICQCCFSSKDDKSCDDQPCPCDYLIKWSKINVDLNVEFHRKMLQKIYKNITGIDEWPKNNGLWNEIGIKDINSDFSGNISVVGFLFILFLQSYYNNHFMDWLFQTKNIDPNFPFLKMLAELALLAIDVLKAGKLEIYINPKKNPHEPVFLVYSGIAINYFKDIFTKWSENEGEISTISLKSSRLNPQEMIKIARQSSQKNQR</sequence>
<feature type="region of interest" description="Disordered" evidence="1">
    <location>
        <begin position="120"/>
        <end position="152"/>
    </location>
</feature>
<reference evidence="3" key="1">
    <citation type="submission" date="2021-09" db="EMBL/GenBank/DDBJ databases">
        <authorList>
            <consortium name="AG Swart"/>
            <person name="Singh M."/>
            <person name="Singh A."/>
            <person name="Seah K."/>
            <person name="Emmerich C."/>
        </authorList>
    </citation>
    <scope>NUCLEOTIDE SEQUENCE</scope>
    <source>
        <strain evidence="3">ATCC30299</strain>
    </source>
</reference>
<keyword evidence="4" id="KW-1185">Reference proteome</keyword>
<evidence type="ECO:0000259" key="2">
    <source>
        <dbReference type="PROSITE" id="PS51335"/>
    </source>
</evidence>
<protein>
    <recommendedName>
        <fullName evidence="2">ELMO domain-containing protein</fullName>
    </recommendedName>
</protein>
<organism evidence="3 4">
    <name type="scientific">Blepharisma stoltei</name>
    <dbReference type="NCBI Taxonomy" id="1481888"/>
    <lineage>
        <taxon>Eukaryota</taxon>
        <taxon>Sar</taxon>
        <taxon>Alveolata</taxon>
        <taxon>Ciliophora</taxon>
        <taxon>Postciliodesmatophora</taxon>
        <taxon>Heterotrichea</taxon>
        <taxon>Heterotrichida</taxon>
        <taxon>Blepharismidae</taxon>
        <taxon>Blepharisma</taxon>
    </lineage>
</organism>
<feature type="compositionally biased region" description="Low complexity" evidence="1">
    <location>
        <begin position="136"/>
        <end position="149"/>
    </location>
</feature>
<proteinExistence type="predicted"/>
<feature type="compositionally biased region" description="Polar residues" evidence="1">
    <location>
        <begin position="71"/>
        <end position="88"/>
    </location>
</feature>
<dbReference type="Pfam" id="PF04727">
    <property type="entry name" value="ELMO_CED12"/>
    <property type="match status" value="1"/>
</dbReference>
<evidence type="ECO:0000313" key="3">
    <source>
        <dbReference type="EMBL" id="CAG9321733.1"/>
    </source>
</evidence>
<dbReference type="AlphaFoldDB" id="A0AAU9JCJ2"/>
<feature type="compositionally biased region" description="Polar residues" evidence="1">
    <location>
        <begin position="194"/>
        <end position="204"/>
    </location>
</feature>